<evidence type="ECO:0000313" key="6">
    <source>
        <dbReference type="Proteomes" id="UP000317663"/>
    </source>
</evidence>
<keyword evidence="3" id="KW-0812">Transmembrane</keyword>
<evidence type="ECO:0000313" key="5">
    <source>
        <dbReference type="EMBL" id="TPG60895.1"/>
    </source>
</evidence>
<evidence type="ECO:0000256" key="3">
    <source>
        <dbReference type="SAM" id="Phobius"/>
    </source>
</evidence>
<sequence>MSVYLINGQYVFNEGTKELKTLNSGINIKLTAMRARCLSFIIEHAKDEVIEKTAISYALWGARSKFTSDASLTQTLYLIRRDLKTLGLDELFITVPKSGIRVNTSISIDVIQERVPRSKVLYLPLLVSITASLLIAGAAIYFAFIV</sequence>
<dbReference type="SUPFAM" id="SSF46894">
    <property type="entry name" value="C-terminal effector domain of the bipartite response regulators"/>
    <property type="match status" value="1"/>
</dbReference>
<dbReference type="GO" id="GO:0006355">
    <property type="term" value="P:regulation of DNA-templated transcription"/>
    <property type="evidence" value="ECO:0007669"/>
    <property type="project" value="InterPro"/>
</dbReference>
<feature type="transmembrane region" description="Helical" evidence="3">
    <location>
        <begin position="120"/>
        <end position="144"/>
    </location>
</feature>
<proteinExistence type="predicted"/>
<feature type="DNA-binding region" description="OmpR/PhoB-type" evidence="2">
    <location>
        <begin position="1"/>
        <end position="104"/>
    </location>
</feature>
<dbReference type="Proteomes" id="UP000317663">
    <property type="component" value="Unassembled WGS sequence"/>
</dbReference>
<reference evidence="5 6" key="1">
    <citation type="journal article" date="2019" name="Environ. Microbiol.">
        <title>Species interactions and distinct microbial communities in high Arctic permafrost affected cryosols are associated with the CH4 and CO2 gas fluxes.</title>
        <authorList>
            <person name="Altshuler I."/>
            <person name="Hamel J."/>
            <person name="Turney S."/>
            <person name="Magnuson E."/>
            <person name="Levesque R."/>
            <person name="Greer C."/>
            <person name="Whyte L.G."/>
        </authorList>
    </citation>
    <scope>NUCLEOTIDE SEQUENCE [LARGE SCALE GENOMIC DNA]</scope>
    <source>
        <strain evidence="5 6">E4</strain>
    </source>
</reference>
<dbReference type="InterPro" id="IPR001867">
    <property type="entry name" value="OmpR/PhoB-type_DNA-bd"/>
</dbReference>
<keyword evidence="3" id="KW-0472">Membrane</keyword>
<dbReference type="InterPro" id="IPR016032">
    <property type="entry name" value="Sig_transdc_resp-reg_C-effctor"/>
</dbReference>
<dbReference type="RefSeq" id="WP_140473579.1">
    <property type="nucleotide sequence ID" value="NZ_RCZD01000007.1"/>
</dbReference>
<dbReference type="SMART" id="SM00862">
    <property type="entry name" value="Trans_reg_C"/>
    <property type="match status" value="1"/>
</dbReference>
<dbReference type="GO" id="GO:0000160">
    <property type="term" value="P:phosphorelay signal transduction system"/>
    <property type="evidence" value="ECO:0007669"/>
    <property type="project" value="InterPro"/>
</dbReference>
<feature type="domain" description="OmpR/PhoB-type" evidence="4">
    <location>
        <begin position="1"/>
        <end position="104"/>
    </location>
</feature>
<dbReference type="GO" id="GO:0003677">
    <property type="term" value="F:DNA binding"/>
    <property type="evidence" value="ECO:0007669"/>
    <property type="project" value="UniProtKB-UniRule"/>
</dbReference>
<keyword evidence="6" id="KW-1185">Reference proteome</keyword>
<dbReference type="OrthoDB" id="5801519at2"/>
<keyword evidence="1 2" id="KW-0238">DNA-binding</keyword>
<comment type="caution">
    <text evidence="5">The sequence shown here is derived from an EMBL/GenBank/DDBJ whole genome shotgun (WGS) entry which is preliminary data.</text>
</comment>
<evidence type="ECO:0000256" key="2">
    <source>
        <dbReference type="PROSITE-ProRule" id="PRU01091"/>
    </source>
</evidence>
<protein>
    <submittedName>
        <fullName evidence="5">Transcriptional regulator</fullName>
    </submittedName>
</protein>
<gene>
    <name evidence="5" type="ORF">EAH77_14980</name>
</gene>
<keyword evidence="3" id="KW-1133">Transmembrane helix</keyword>
<accession>A0A502GG74</accession>
<dbReference type="InterPro" id="IPR036388">
    <property type="entry name" value="WH-like_DNA-bd_sf"/>
</dbReference>
<dbReference type="EMBL" id="RCZD01000007">
    <property type="protein sequence ID" value="TPG60895.1"/>
    <property type="molecule type" value="Genomic_DNA"/>
</dbReference>
<evidence type="ECO:0000259" key="4">
    <source>
        <dbReference type="PROSITE" id="PS51755"/>
    </source>
</evidence>
<dbReference type="PROSITE" id="PS51755">
    <property type="entry name" value="OMPR_PHOB"/>
    <property type="match status" value="1"/>
</dbReference>
<name>A0A502GG74_9GAMM</name>
<dbReference type="AlphaFoldDB" id="A0A502GG74"/>
<dbReference type="Gene3D" id="1.10.10.10">
    <property type="entry name" value="Winged helix-like DNA-binding domain superfamily/Winged helix DNA-binding domain"/>
    <property type="match status" value="1"/>
</dbReference>
<evidence type="ECO:0000256" key="1">
    <source>
        <dbReference type="ARBA" id="ARBA00023125"/>
    </source>
</evidence>
<organism evidence="5 6">
    <name type="scientific">Ewingella americana</name>
    <dbReference type="NCBI Taxonomy" id="41202"/>
    <lineage>
        <taxon>Bacteria</taxon>
        <taxon>Pseudomonadati</taxon>
        <taxon>Pseudomonadota</taxon>
        <taxon>Gammaproteobacteria</taxon>
        <taxon>Enterobacterales</taxon>
        <taxon>Yersiniaceae</taxon>
        <taxon>Ewingella</taxon>
    </lineage>
</organism>